<dbReference type="EMBL" id="BK063679">
    <property type="protein sequence ID" value="DBA35517.1"/>
    <property type="molecule type" value="Genomic_DNA"/>
</dbReference>
<reference evidence="1 2" key="1">
    <citation type="journal article" date="2023" name="Nat. Microbiol.">
        <title>A compendium of viruses from methanogenic archaea reveals their diversity and adaptations to the gut environment.</title>
        <authorList>
            <person name="Medvedeva S."/>
            <person name="Borrel G."/>
            <person name="Krupovic M."/>
            <person name="Gribaldo S."/>
        </authorList>
    </citation>
    <scope>NUCLEOTIDE SEQUENCE [LARGE SCALE GENOMIC DNA]</scope>
</reference>
<proteinExistence type="predicted"/>
<dbReference type="GeneID" id="300198924"/>
<dbReference type="RefSeq" id="YP_013605297.1">
    <property type="nucleotide sequence ID" value="NC_133304.1"/>
</dbReference>
<name>A0AA86XTD4_9CAUD</name>
<evidence type="ECO:0000313" key="2">
    <source>
        <dbReference type="Proteomes" id="UP001302343"/>
    </source>
</evidence>
<keyword evidence="2" id="KW-1185">Reference proteome</keyword>
<sequence length="452" mass="51224">MTFTLTAMVVSVVLIRTLAYISKCRGKQLWKSQSLTLMLLLLILLYNLYKTDNKNYIMTLIKELQINIAMSNYNQRSGSYSANYDYLFLDNLLDSSYASSFRSDLRNLKIKTFGGTECKILYLPKYGFQPAAILARIPADKISQTTKLILEVHDTTFSSTLTTGGEVLMYDANSDTYSNFFMDYSGLSINNDSTDGGKYLRAKYVPSMDGRSPTGLFTKVASGGSLSNNRVTIARFKYINGNVSVNDNATYYGTTSGSFMMQSDFNLTMYQEDIKETSLNLGGENKSYCMFTGSKTLAMASSWDAYSSGSDDDGDWKQYHIHGRVGTGTSNSSDYIEGFLRNNTTHIYQKEYAELSISPEWYLTNEFEEFNHVDLKWLLIFPSPLFAANGIPEITVTEKQTKTGIRLYKGEHEYPKAYKGSRLLWDADDETMDNTGLYIPDKIKNKNWDWVF</sequence>
<accession>A0AA86XTD4</accession>
<dbReference type="Proteomes" id="UP001302343">
    <property type="component" value="Segment"/>
</dbReference>
<organism evidence="1 2">
    <name type="scientific">Caudoviricetes sp. vir323</name>
    <dbReference type="NCBI Taxonomy" id="3068356"/>
    <lineage>
        <taxon>Viruses</taxon>
        <taxon>Duplodnaviria</taxon>
        <taxon>Heunggongvirae</taxon>
        <taxon>Uroviricota</taxon>
        <taxon>Caudoviricetes</taxon>
    </lineage>
</organism>
<gene>
    <name evidence="1" type="ORF">vir323_00005</name>
</gene>
<evidence type="ECO:0000313" key="1">
    <source>
        <dbReference type="EMBL" id="DBA35517.1"/>
    </source>
</evidence>
<protein>
    <submittedName>
        <fullName evidence="1">Uncharacterized protein</fullName>
    </submittedName>
</protein>